<accession>A0A9P6LIV1</accession>
<proteinExistence type="predicted"/>
<name>A0A9P6LIV1_9PEZI</name>
<dbReference type="OrthoDB" id="4923338at2759"/>
<sequence>MNSRYIDHVTNKSVLENLPGSPPTLKEALDESTSSWGRDQLRACRVIVTKSEETLLPAIRENQEAFQNTRKISADMPSCGDALAGFYSDYPAALRNLTSLIHREIPGTLESEHAYVRQDIVNGRFWSLLDRFRVTSPKTLTYAAAPVEESPGGLGSSPPIMGLNEPAPFSHVASSPSIGPHASLVIPGLNDNDDNGVNNVNNNAFDADDNPGPQHLPHTPRPQRWTTILNPPCYVPSSHPSSEPPVMTSPHSDFVPPREFSAVASATEDLTVSLISEFIRQTLLWAPPQHGARCPDPVVDFDVQRRNLTTHLPGSNVSFGCFDDGGLYVHQFGHLGVGRTPLEAKRALGTVVEGKPKFDDSWLGQVVGELLAARFCPGDNRSTVFIIVAAQTYLRFFSASTTPEYIDQIVANAADSSSPFDECLRIAGTCWFNLQDKHDRVHALRNLSGIVTLTKEWIK</sequence>
<evidence type="ECO:0000313" key="1">
    <source>
        <dbReference type="EMBL" id="KAF9873992.1"/>
    </source>
</evidence>
<dbReference type="RefSeq" id="XP_038743453.1">
    <property type="nucleotide sequence ID" value="XM_038891079.1"/>
</dbReference>
<evidence type="ECO:0000313" key="2">
    <source>
        <dbReference type="Proteomes" id="UP000781932"/>
    </source>
</evidence>
<dbReference type="EMBL" id="JAATWM020000028">
    <property type="protein sequence ID" value="KAF9873992.1"/>
    <property type="molecule type" value="Genomic_DNA"/>
</dbReference>
<reference evidence="1" key="2">
    <citation type="submission" date="2020-11" db="EMBL/GenBank/DDBJ databases">
        <title>Whole genome sequencing of Colletotrichum sp.</title>
        <authorList>
            <person name="Li H."/>
        </authorList>
    </citation>
    <scope>NUCLEOTIDE SEQUENCE</scope>
    <source>
        <strain evidence="1">CkLH20</strain>
    </source>
</reference>
<reference evidence="1" key="1">
    <citation type="submission" date="2020-03" db="EMBL/GenBank/DDBJ databases">
        <authorList>
            <person name="He L."/>
        </authorList>
    </citation>
    <scope>NUCLEOTIDE SEQUENCE</scope>
    <source>
        <strain evidence="1">CkLH20</strain>
    </source>
</reference>
<dbReference type="AlphaFoldDB" id="A0A9P6LIV1"/>
<comment type="caution">
    <text evidence="1">The sequence shown here is derived from an EMBL/GenBank/DDBJ whole genome shotgun (WGS) entry which is preliminary data.</text>
</comment>
<organism evidence="1 2">
    <name type="scientific">Colletotrichum karsti</name>
    <dbReference type="NCBI Taxonomy" id="1095194"/>
    <lineage>
        <taxon>Eukaryota</taxon>
        <taxon>Fungi</taxon>
        <taxon>Dikarya</taxon>
        <taxon>Ascomycota</taxon>
        <taxon>Pezizomycotina</taxon>
        <taxon>Sordariomycetes</taxon>
        <taxon>Hypocreomycetidae</taxon>
        <taxon>Glomerellales</taxon>
        <taxon>Glomerellaceae</taxon>
        <taxon>Colletotrichum</taxon>
        <taxon>Colletotrichum boninense species complex</taxon>
    </lineage>
</organism>
<keyword evidence="2" id="KW-1185">Reference proteome</keyword>
<gene>
    <name evidence="1" type="ORF">CkaCkLH20_08364</name>
</gene>
<dbReference type="GeneID" id="62164153"/>
<protein>
    <submittedName>
        <fullName evidence="1">Uncharacterized protein</fullName>
    </submittedName>
</protein>
<dbReference type="Proteomes" id="UP000781932">
    <property type="component" value="Unassembled WGS sequence"/>
</dbReference>